<comment type="subcellular location">
    <subcellularLocation>
        <location evidence="1">Cell outer membrane</location>
    </subcellularLocation>
</comment>
<dbReference type="InterPro" id="IPR037066">
    <property type="entry name" value="Plug_dom_sf"/>
</dbReference>
<dbReference type="GO" id="GO:0009279">
    <property type="term" value="C:cell outer membrane"/>
    <property type="evidence" value="ECO:0007669"/>
    <property type="project" value="UniProtKB-SubCell"/>
</dbReference>
<accession>A0A2U8QT03</accession>
<keyword evidence="6" id="KW-0675">Receptor</keyword>
<proteinExistence type="predicted"/>
<dbReference type="Gene3D" id="2.170.130.10">
    <property type="entry name" value="TonB-dependent receptor, plug domain"/>
    <property type="match status" value="1"/>
</dbReference>
<dbReference type="KEGG" id="fse:DI487_03225"/>
<dbReference type="InterPro" id="IPR041700">
    <property type="entry name" value="OMP_b-brl_3"/>
</dbReference>
<keyword evidence="2" id="KW-0472">Membrane</keyword>
<dbReference type="OrthoDB" id="721920at2"/>
<dbReference type="PANTHER" id="PTHR40980:SF4">
    <property type="entry name" value="TONB-DEPENDENT RECEPTOR-LIKE BETA-BARREL DOMAIN-CONTAINING PROTEIN"/>
    <property type="match status" value="1"/>
</dbReference>
<evidence type="ECO:0000256" key="1">
    <source>
        <dbReference type="ARBA" id="ARBA00004442"/>
    </source>
</evidence>
<evidence type="ECO:0000313" key="7">
    <source>
        <dbReference type="Proteomes" id="UP000245429"/>
    </source>
</evidence>
<reference evidence="6 7" key="1">
    <citation type="submission" date="2018-05" db="EMBL/GenBank/DDBJ databases">
        <title>Flavobacterium sp. MEBiC07310.</title>
        <authorList>
            <person name="Baek K."/>
        </authorList>
    </citation>
    <scope>NUCLEOTIDE SEQUENCE [LARGE SCALE GENOMIC DNA]</scope>
    <source>
        <strain evidence="6 7">MEBiC07310</strain>
    </source>
</reference>
<organism evidence="6 7">
    <name type="scientific">Flavobacterium sediminis</name>
    <dbReference type="NCBI Taxonomy" id="2201181"/>
    <lineage>
        <taxon>Bacteria</taxon>
        <taxon>Pseudomonadati</taxon>
        <taxon>Bacteroidota</taxon>
        <taxon>Flavobacteriia</taxon>
        <taxon>Flavobacteriales</taxon>
        <taxon>Flavobacteriaceae</taxon>
        <taxon>Flavobacterium</taxon>
    </lineage>
</organism>
<evidence type="ECO:0000256" key="3">
    <source>
        <dbReference type="ARBA" id="ARBA00023237"/>
    </source>
</evidence>
<keyword evidence="4" id="KW-0732">Signal</keyword>
<dbReference type="AlphaFoldDB" id="A0A2U8QT03"/>
<name>A0A2U8QT03_9FLAO</name>
<protein>
    <submittedName>
        <fullName evidence="6">TonB-dependent receptor</fullName>
    </submittedName>
</protein>
<dbReference type="PANTHER" id="PTHR40980">
    <property type="entry name" value="PLUG DOMAIN-CONTAINING PROTEIN"/>
    <property type="match status" value="1"/>
</dbReference>
<dbReference type="EMBL" id="CP029463">
    <property type="protein sequence ID" value="AWM12975.1"/>
    <property type="molecule type" value="Genomic_DNA"/>
</dbReference>
<dbReference type="InterPro" id="IPR036942">
    <property type="entry name" value="Beta-barrel_TonB_sf"/>
</dbReference>
<dbReference type="Proteomes" id="UP000245429">
    <property type="component" value="Chromosome"/>
</dbReference>
<dbReference type="SUPFAM" id="SSF56935">
    <property type="entry name" value="Porins"/>
    <property type="match status" value="1"/>
</dbReference>
<dbReference type="Pfam" id="PF14905">
    <property type="entry name" value="OMP_b-brl_3"/>
    <property type="match status" value="1"/>
</dbReference>
<evidence type="ECO:0000256" key="2">
    <source>
        <dbReference type="ARBA" id="ARBA00023136"/>
    </source>
</evidence>
<feature type="signal peptide" evidence="4">
    <location>
        <begin position="1"/>
        <end position="19"/>
    </location>
</feature>
<keyword evidence="3" id="KW-0998">Cell outer membrane</keyword>
<evidence type="ECO:0000313" key="6">
    <source>
        <dbReference type="EMBL" id="AWM12975.1"/>
    </source>
</evidence>
<sequence>MRFFVLLIALSCISNVSKAQNKAAQDSLKTKELNEVIVVQKKKAIEQKADRTIFDFSEQAHLNSGSVMEGLKKLPGLIISDVAGMMYQGKQLEVYMDGRPLNIYSNELNSYLESLPANAIEKVEVITQPGAEFPATSGGAIINIVTSKRAKNYLTATYSNGYSYTKYDDSRHKFNNSLLVSAKNSILGWQVQVGQSYNESYQRSNFYSPDEVISKNVSDRINRFYFIKTGLKFDFKKDRLLVNYDFNTSANTSYINAEGFGFTSSDKGMTDIDRHDVMLTYQKRFEDITKKLDFRFNYNVNTNDFGLLSRDTNSFGLENLSDQKFYQFKTDYSQEVNFLEESKWSVGALADRLDFTTKSFGTENLDYWRTTLAAYTEWQTTYKKFDFILGGRLESYKIEGNTDTGSLTPFDLVKFFPNATVQYNLMEQVSFNANYNKKISLPNTYALNPNNTNYQNPNVSFYGNPNLDPTIFDNYEIRLSAYEYFFIGYSVSDANNQVVNRIIQTNDGAASTSINVPRLTVHNFNFGLPIPYMLFTKGLKETLSFNFNPDEINFMYFYVGHQKHVLDDIDYKGFWVFNLMSQLQLPAKIKFTANYNTSTKGGNYQYYAIRYPLSQQFDLTFSKKFLNNNLSMSVYINDVFNTNKQKLGAIGTNLLYDSKYDSRRVGFSLNYKIPTKNRLAKVENNMLNNDKKEEGGLLNN</sequence>
<feature type="chain" id="PRO_5015927751" evidence="4">
    <location>
        <begin position="20"/>
        <end position="700"/>
    </location>
</feature>
<evidence type="ECO:0000259" key="5">
    <source>
        <dbReference type="Pfam" id="PF14905"/>
    </source>
</evidence>
<feature type="domain" description="Outer membrane protein beta-barrel" evidence="5">
    <location>
        <begin position="284"/>
        <end position="671"/>
    </location>
</feature>
<keyword evidence="7" id="KW-1185">Reference proteome</keyword>
<evidence type="ECO:0000256" key="4">
    <source>
        <dbReference type="SAM" id="SignalP"/>
    </source>
</evidence>
<gene>
    <name evidence="6" type="ORF">DI487_03225</name>
</gene>
<dbReference type="Gene3D" id="2.40.170.20">
    <property type="entry name" value="TonB-dependent receptor, beta-barrel domain"/>
    <property type="match status" value="1"/>
</dbReference>
<dbReference type="RefSeq" id="WP_109568383.1">
    <property type="nucleotide sequence ID" value="NZ_CP029463.1"/>
</dbReference>